<keyword evidence="2" id="KW-0813">Transport</keyword>
<evidence type="ECO:0000256" key="3">
    <source>
        <dbReference type="ARBA" id="ARBA00022692"/>
    </source>
</evidence>
<name>A0A8I1AAB1_THEIN</name>
<dbReference type="PROSITE" id="PS50850">
    <property type="entry name" value="MFS"/>
    <property type="match status" value="1"/>
</dbReference>
<feature type="transmembrane region" description="Helical" evidence="6">
    <location>
        <begin position="133"/>
        <end position="151"/>
    </location>
</feature>
<feature type="transmembrane region" description="Helical" evidence="6">
    <location>
        <begin position="157"/>
        <end position="176"/>
    </location>
</feature>
<keyword evidence="5 6" id="KW-0472">Membrane</keyword>
<feature type="transmembrane region" description="Helical" evidence="6">
    <location>
        <begin position="422"/>
        <end position="441"/>
    </location>
</feature>
<keyword evidence="3 6" id="KW-0812">Transmembrane</keyword>
<evidence type="ECO:0000256" key="6">
    <source>
        <dbReference type="SAM" id="Phobius"/>
    </source>
</evidence>
<feature type="transmembrane region" description="Helical" evidence="6">
    <location>
        <begin position="40"/>
        <end position="62"/>
    </location>
</feature>
<feature type="transmembrane region" description="Helical" evidence="6">
    <location>
        <begin position="264"/>
        <end position="288"/>
    </location>
</feature>
<evidence type="ECO:0000259" key="7">
    <source>
        <dbReference type="PROSITE" id="PS50850"/>
    </source>
</evidence>
<dbReference type="PANTHER" id="PTHR23501:SF191">
    <property type="entry name" value="VACUOLAR BASIC AMINO ACID TRANSPORTER 4"/>
    <property type="match status" value="1"/>
</dbReference>
<evidence type="ECO:0000313" key="9">
    <source>
        <dbReference type="Proteomes" id="UP000633619"/>
    </source>
</evidence>
<reference evidence="8 9" key="1">
    <citation type="submission" date="2020-12" db="EMBL/GenBank/DDBJ databases">
        <title>WGS of Thermoactinomyces spp.</title>
        <authorList>
            <person name="Cheng K."/>
        </authorList>
    </citation>
    <scope>NUCLEOTIDE SEQUENCE [LARGE SCALE GENOMIC DNA]</scope>
    <source>
        <strain evidence="9">CICC 10671\DSM 43846</strain>
    </source>
</reference>
<protein>
    <submittedName>
        <fullName evidence="8">MFS transporter</fullName>
    </submittedName>
</protein>
<feature type="transmembrane region" description="Helical" evidence="6">
    <location>
        <begin position="74"/>
        <end position="97"/>
    </location>
</feature>
<evidence type="ECO:0000256" key="1">
    <source>
        <dbReference type="ARBA" id="ARBA00004651"/>
    </source>
</evidence>
<dbReference type="Pfam" id="PF07690">
    <property type="entry name" value="MFS_1"/>
    <property type="match status" value="1"/>
</dbReference>
<dbReference type="SUPFAM" id="SSF103473">
    <property type="entry name" value="MFS general substrate transporter"/>
    <property type="match status" value="1"/>
</dbReference>
<feature type="transmembrane region" description="Helical" evidence="6">
    <location>
        <begin position="352"/>
        <end position="371"/>
    </location>
</feature>
<dbReference type="GO" id="GO:0022857">
    <property type="term" value="F:transmembrane transporter activity"/>
    <property type="evidence" value="ECO:0007669"/>
    <property type="project" value="InterPro"/>
</dbReference>
<keyword evidence="4 6" id="KW-1133">Transmembrane helix</keyword>
<accession>A0A8I1AAB1</accession>
<comment type="subcellular location">
    <subcellularLocation>
        <location evidence="1">Cell membrane</location>
        <topology evidence="1">Multi-pass membrane protein</topology>
    </subcellularLocation>
</comment>
<organism evidence="8 9">
    <name type="scientific">Thermoactinomyces intermedius</name>
    <dbReference type="NCBI Taxonomy" id="2024"/>
    <lineage>
        <taxon>Bacteria</taxon>
        <taxon>Bacillati</taxon>
        <taxon>Bacillota</taxon>
        <taxon>Bacilli</taxon>
        <taxon>Bacillales</taxon>
        <taxon>Thermoactinomycetaceae</taxon>
        <taxon>Thermoactinomyces</taxon>
    </lineage>
</organism>
<dbReference type="AlphaFoldDB" id="A0A8I1AAB1"/>
<dbReference type="Gene3D" id="1.20.1250.20">
    <property type="entry name" value="MFS general substrate transporter like domains"/>
    <property type="match status" value="1"/>
</dbReference>
<feature type="domain" description="Major facilitator superfamily (MFS) profile" evidence="7">
    <location>
        <begin position="8"/>
        <end position="445"/>
    </location>
</feature>
<evidence type="ECO:0000256" key="2">
    <source>
        <dbReference type="ARBA" id="ARBA00022448"/>
    </source>
</evidence>
<dbReference type="RefSeq" id="WP_181730839.1">
    <property type="nucleotide sequence ID" value="NZ_JACEIR010000001.1"/>
</dbReference>
<feature type="transmembrane region" description="Helical" evidence="6">
    <location>
        <begin position="12"/>
        <end position="34"/>
    </location>
</feature>
<dbReference type="EMBL" id="JAECVW010000001">
    <property type="protein sequence ID" value="MBH8594202.1"/>
    <property type="molecule type" value="Genomic_DNA"/>
</dbReference>
<feature type="transmembrane region" description="Helical" evidence="6">
    <location>
        <begin position="294"/>
        <end position="316"/>
    </location>
</feature>
<feature type="transmembrane region" description="Helical" evidence="6">
    <location>
        <begin position="328"/>
        <end position="346"/>
    </location>
</feature>
<evidence type="ECO:0000313" key="8">
    <source>
        <dbReference type="EMBL" id="MBH8594202.1"/>
    </source>
</evidence>
<feature type="transmembrane region" description="Helical" evidence="6">
    <location>
        <begin position="392"/>
        <end position="410"/>
    </location>
</feature>
<sequence length="450" mass="50253">MSRPKLLSFDTYIINLVFSMFDLLTVVPVLSLIIREYHLSMNWAVWAVSLHLAFFAFSLPMMDNWAASKGKMEVLWTALTFFVLGTFLAGLAVEWVWFMCGRVIQAIGTGGMVPFVSSQCRRKLGKMPKGQRYLIMLAFAAAWCLVPLASAGLADALGWKSVFILHILFAFLVLLISQTWKIVDQPNRKGVGGESIVFFGLIVLFLMMAVTSTDFSGGISAVLHKEVLPLWIVAIGMVVPLLMVERQGSYPFFEPHLFANWRLWILYIQVTLQGFLWTILTLLPFWFARQYDTGTYGSAVCLSFIVIGAMMALPVIGFLSNPVYVHRLAYTAFLLSAVTSAGMIWIPDSRWMLLAVCLLGWCLSFAVADPVHRYMFKWVSPRRIRSGLMAAGMFRAAGGALGFVTAARLFEPGVLISAEVRIFLFVAGVSFLGFLFSLFLGTKKVSHYNN</sequence>
<gene>
    <name evidence="8" type="ORF">I8U20_02550</name>
</gene>
<keyword evidence="9" id="KW-1185">Reference proteome</keyword>
<evidence type="ECO:0000256" key="5">
    <source>
        <dbReference type="ARBA" id="ARBA00023136"/>
    </source>
</evidence>
<comment type="caution">
    <text evidence="8">The sequence shown here is derived from an EMBL/GenBank/DDBJ whole genome shotgun (WGS) entry which is preliminary data.</text>
</comment>
<dbReference type="InterPro" id="IPR020846">
    <property type="entry name" value="MFS_dom"/>
</dbReference>
<proteinExistence type="predicted"/>
<dbReference type="InterPro" id="IPR036259">
    <property type="entry name" value="MFS_trans_sf"/>
</dbReference>
<dbReference type="Proteomes" id="UP000633619">
    <property type="component" value="Unassembled WGS sequence"/>
</dbReference>
<dbReference type="Gene3D" id="1.20.1720.10">
    <property type="entry name" value="Multidrug resistance protein D"/>
    <property type="match status" value="1"/>
</dbReference>
<dbReference type="InterPro" id="IPR011701">
    <property type="entry name" value="MFS"/>
</dbReference>
<feature type="transmembrane region" description="Helical" evidence="6">
    <location>
        <begin position="196"/>
        <end position="215"/>
    </location>
</feature>
<feature type="transmembrane region" description="Helical" evidence="6">
    <location>
        <begin position="227"/>
        <end position="244"/>
    </location>
</feature>
<dbReference type="PANTHER" id="PTHR23501">
    <property type="entry name" value="MAJOR FACILITATOR SUPERFAMILY"/>
    <property type="match status" value="1"/>
</dbReference>
<evidence type="ECO:0000256" key="4">
    <source>
        <dbReference type="ARBA" id="ARBA00022989"/>
    </source>
</evidence>
<dbReference type="GO" id="GO:0005886">
    <property type="term" value="C:plasma membrane"/>
    <property type="evidence" value="ECO:0007669"/>
    <property type="project" value="UniProtKB-SubCell"/>
</dbReference>